<dbReference type="GO" id="GO:0016020">
    <property type="term" value="C:membrane"/>
    <property type="evidence" value="ECO:0007669"/>
    <property type="project" value="UniProtKB-SubCell"/>
</dbReference>
<evidence type="ECO:0000256" key="1">
    <source>
        <dbReference type="ARBA" id="ARBA00004141"/>
    </source>
</evidence>
<dbReference type="PANTHER" id="PTHR11351">
    <property type="entry name" value="ACYL-COA DESATURASE"/>
    <property type="match status" value="1"/>
</dbReference>
<dbReference type="PRINTS" id="PR00075">
    <property type="entry name" value="FACDDSATRASE"/>
</dbReference>
<comment type="caution">
    <text evidence="15">The sequence shown here is derived from an EMBL/GenBank/DDBJ whole genome shotgun (WGS) entry which is preliminary data.</text>
</comment>
<keyword evidence="5" id="KW-0276">Fatty acid metabolism</keyword>
<feature type="coiled-coil region" evidence="12">
    <location>
        <begin position="351"/>
        <end position="411"/>
    </location>
</feature>
<feature type="domain" description="Fatty acid desaturase" evidence="14">
    <location>
        <begin position="83"/>
        <end position="305"/>
    </location>
</feature>
<evidence type="ECO:0000259" key="14">
    <source>
        <dbReference type="Pfam" id="PF00487"/>
    </source>
</evidence>
<proteinExistence type="inferred from homology"/>
<feature type="transmembrane region" description="Helical" evidence="13">
    <location>
        <begin position="80"/>
        <end position="101"/>
    </location>
</feature>
<dbReference type="GO" id="GO:0006633">
    <property type="term" value="P:fatty acid biosynthetic process"/>
    <property type="evidence" value="ECO:0007669"/>
    <property type="project" value="UniProtKB-KW"/>
</dbReference>
<keyword evidence="16" id="KW-1185">Reference proteome</keyword>
<organism evidence="15 16">
    <name type="scientific">Idiomarina xiamenensis 10-D-4</name>
    <dbReference type="NCBI Taxonomy" id="740709"/>
    <lineage>
        <taxon>Bacteria</taxon>
        <taxon>Pseudomonadati</taxon>
        <taxon>Pseudomonadota</taxon>
        <taxon>Gammaproteobacteria</taxon>
        <taxon>Alteromonadales</taxon>
        <taxon>Idiomarinaceae</taxon>
        <taxon>Idiomarina</taxon>
    </lineage>
</organism>
<keyword evidence="3" id="KW-0444">Lipid biosynthesis</keyword>
<evidence type="ECO:0000256" key="9">
    <source>
        <dbReference type="ARBA" id="ARBA00023098"/>
    </source>
</evidence>
<evidence type="ECO:0000313" key="15">
    <source>
        <dbReference type="EMBL" id="EKE81519.1"/>
    </source>
</evidence>
<keyword evidence="11" id="KW-0275">Fatty acid biosynthesis</keyword>
<evidence type="ECO:0000256" key="10">
    <source>
        <dbReference type="ARBA" id="ARBA00023136"/>
    </source>
</evidence>
<dbReference type="EMBL" id="AMRG01000013">
    <property type="protein sequence ID" value="EKE81519.1"/>
    <property type="molecule type" value="Genomic_DNA"/>
</dbReference>
<comment type="similarity">
    <text evidence="2">Belongs to the fatty acid desaturase type 2 family.</text>
</comment>
<keyword evidence="12" id="KW-0175">Coiled coil</keyword>
<reference evidence="15 16" key="1">
    <citation type="journal article" date="2012" name="J. Bacteriol.">
        <title>Genome Sequence of Idiomarina xiamenensis Type Strain 10-D-4.</title>
        <authorList>
            <person name="Lai Q."/>
            <person name="Wang L."/>
            <person name="Wang W."/>
            <person name="Shao Z."/>
        </authorList>
    </citation>
    <scope>NUCLEOTIDE SEQUENCE [LARGE SCALE GENOMIC DNA]</scope>
    <source>
        <strain evidence="15 16">10-D-4</strain>
    </source>
</reference>
<evidence type="ECO:0000256" key="12">
    <source>
        <dbReference type="SAM" id="Coils"/>
    </source>
</evidence>
<evidence type="ECO:0000256" key="13">
    <source>
        <dbReference type="SAM" id="Phobius"/>
    </source>
</evidence>
<protein>
    <submittedName>
        <fullName evidence="15">Fatty-acid desaturase</fullName>
    </submittedName>
</protein>
<dbReference type="CDD" id="cd03505">
    <property type="entry name" value="Delta9-FADS-like"/>
    <property type="match status" value="1"/>
</dbReference>
<keyword evidence="6 13" id="KW-1133">Transmembrane helix</keyword>
<keyword evidence="10 13" id="KW-0472">Membrane</keyword>
<dbReference type="eggNOG" id="COG1398">
    <property type="taxonomic scope" value="Bacteria"/>
</dbReference>
<evidence type="ECO:0000256" key="2">
    <source>
        <dbReference type="ARBA" id="ARBA00008749"/>
    </source>
</evidence>
<dbReference type="AlphaFoldDB" id="K2KFT1"/>
<evidence type="ECO:0000256" key="5">
    <source>
        <dbReference type="ARBA" id="ARBA00022832"/>
    </source>
</evidence>
<feature type="transmembrane region" description="Helical" evidence="13">
    <location>
        <begin position="51"/>
        <end position="74"/>
    </location>
</feature>
<accession>K2KFT1</accession>
<dbReference type="InterPro" id="IPR005804">
    <property type="entry name" value="FA_desaturase_dom"/>
</dbReference>
<keyword evidence="9" id="KW-0443">Lipid metabolism</keyword>
<evidence type="ECO:0000256" key="6">
    <source>
        <dbReference type="ARBA" id="ARBA00022989"/>
    </source>
</evidence>
<dbReference type="PANTHER" id="PTHR11351:SF31">
    <property type="entry name" value="DESATURASE 1, ISOFORM A-RELATED"/>
    <property type="match status" value="1"/>
</dbReference>
<keyword evidence="8" id="KW-0408">Iron</keyword>
<evidence type="ECO:0000256" key="3">
    <source>
        <dbReference type="ARBA" id="ARBA00022516"/>
    </source>
</evidence>
<dbReference type="Pfam" id="PF00487">
    <property type="entry name" value="FA_desaturase"/>
    <property type="match status" value="1"/>
</dbReference>
<keyword evidence="4 13" id="KW-0812">Transmembrane</keyword>
<name>K2KFT1_9GAMM</name>
<gene>
    <name evidence="15" type="ORF">A10D4_10591</name>
</gene>
<evidence type="ECO:0000256" key="11">
    <source>
        <dbReference type="ARBA" id="ARBA00023160"/>
    </source>
</evidence>
<comment type="subcellular location">
    <subcellularLocation>
        <location evidence="1">Membrane</location>
        <topology evidence="1">Multi-pass membrane protein</topology>
    </subcellularLocation>
</comment>
<keyword evidence="7" id="KW-0560">Oxidoreductase</keyword>
<dbReference type="Proteomes" id="UP000014115">
    <property type="component" value="Unassembled WGS sequence"/>
</dbReference>
<evidence type="ECO:0000256" key="8">
    <source>
        <dbReference type="ARBA" id="ARBA00023004"/>
    </source>
</evidence>
<dbReference type="GO" id="GO:0016717">
    <property type="term" value="F:oxidoreductase activity, acting on paired donors, with oxidation of a pair of donors resulting in the reduction of molecular oxygen to two molecules of water"/>
    <property type="evidence" value="ECO:0007669"/>
    <property type="project" value="InterPro"/>
</dbReference>
<evidence type="ECO:0000256" key="7">
    <source>
        <dbReference type="ARBA" id="ARBA00023002"/>
    </source>
</evidence>
<sequence length="421" mass="49168">MSASLAQSFDSSRLSFTLEQGRFGEHVFAHVLLCLPCRVLTGYFMKKPPLIWLNVILFTVTFLLAVLVTPWYGFSHGLSAGLWWAMLATVLFAGLSITAGYHRLWSHRAYDAHPIVRVLWMIGGTLALQNSILHWASDHREHHKHVDHDDHDPYSASRGFWFSHIGWMLRHYQANRYHDYGNVKDLQKDPIVMFQHRYYLPLVLVLNFGWPLLIGWLLNDVVGALLLVGVVRIVINHHTTFFINSLAHIWGGQPYTDRNSARDNGFLALLTYGEGYHNYHHIFSNDYRNGIRWWQFDPTKWLIRACSWLGLASNLKRCSGYQIEKAKLTMQFKRYQARYEAKQPTTSQVVLERLQHDYEQVLQKLKAYYQARKVLLDSKTARLRDHVHADIDQLKHQAQELRSAFQLHRKRWRAALAEQLA</sequence>
<dbReference type="InterPro" id="IPR015876">
    <property type="entry name" value="Acyl-CoA_DS"/>
</dbReference>
<evidence type="ECO:0000313" key="16">
    <source>
        <dbReference type="Proteomes" id="UP000014115"/>
    </source>
</evidence>
<evidence type="ECO:0000256" key="4">
    <source>
        <dbReference type="ARBA" id="ARBA00022692"/>
    </source>
</evidence>
<dbReference type="PATRIC" id="fig|740709.3.peg.2141"/>
<dbReference type="STRING" id="740709.A10D4_10591"/>